<dbReference type="Proteomes" id="UP000663877">
    <property type="component" value="Unassembled WGS sequence"/>
</dbReference>
<dbReference type="EMBL" id="CAJNOI010000163">
    <property type="protein sequence ID" value="CAF1146861.1"/>
    <property type="molecule type" value="Genomic_DNA"/>
</dbReference>
<dbReference type="Proteomes" id="UP000663832">
    <property type="component" value="Unassembled WGS sequence"/>
</dbReference>
<keyword evidence="2" id="KW-0472">Membrane</keyword>
<protein>
    <recommendedName>
        <fullName evidence="7">TIR domain-containing protein</fullName>
    </recommendedName>
</protein>
<accession>A0A814SE62</accession>
<evidence type="ECO:0008006" key="7">
    <source>
        <dbReference type="Google" id="ProtNLM"/>
    </source>
</evidence>
<evidence type="ECO:0000256" key="1">
    <source>
        <dbReference type="SAM" id="MobiDB-lite"/>
    </source>
</evidence>
<evidence type="ECO:0000313" key="5">
    <source>
        <dbReference type="Proteomes" id="UP000663832"/>
    </source>
</evidence>
<comment type="caution">
    <text evidence="3">The sequence shown here is derived from an EMBL/GenBank/DDBJ whole genome shotgun (WGS) entry which is preliminary data.</text>
</comment>
<dbReference type="AlphaFoldDB" id="A0A814SE62"/>
<proteinExistence type="predicted"/>
<keyword evidence="2" id="KW-1133">Transmembrane helix</keyword>
<dbReference type="SUPFAM" id="SSF52200">
    <property type="entry name" value="Toll/Interleukin receptor TIR domain"/>
    <property type="match status" value="1"/>
</dbReference>
<keyword evidence="2" id="KW-0812">Transmembrane</keyword>
<dbReference type="InterPro" id="IPR035897">
    <property type="entry name" value="Toll_tir_struct_dom_sf"/>
</dbReference>
<gene>
    <name evidence="3" type="ORF">BJG266_LOCUS23864</name>
    <name evidence="4" type="ORF">QVE165_LOCUS32219</name>
</gene>
<feature type="compositionally biased region" description="Polar residues" evidence="1">
    <location>
        <begin position="81"/>
        <end position="98"/>
    </location>
</feature>
<feature type="region of interest" description="Disordered" evidence="1">
    <location>
        <begin position="71"/>
        <end position="106"/>
    </location>
</feature>
<reference evidence="3" key="1">
    <citation type="submission" date="2021-02" db="EMBL/GenBank/DDBJ databases">
        <authorList>
            <person name="Nowell W R."/>
        </authorList>
    </citation>
    <scope>NUCLEOTIDE SEQUENCE</scope>
</reference>
<evidence type="ECO:0000313" key="4">
    <source>
        <dbReference type="EMBL" id="CAF1318795.1"/>
    </source>
</evidence>
<evidence type="ECO:0000256" key="2">
    <source>
        <dbReference type="SAM" id="Phobius"/>
    </source>
</evidence>
<dbReference type="EMBL" id="CAJNOM010000283">
    <property type="protein sequence ID" value="CAF1318795.1"/>
    <property type="molecule type" value="Genomic_DNA"/>
</dbReference>
<evidence type="ECO:0000313" key="3">
    <source>
        <dbReference type="EMBL" id="CAF1146861.1"/>
    </source>
</evidence>
<name>A0A814SE62_9BILA</name>
<keyword evidence="5" id="KW-1185">Reference proteome</keyword>
<feature type="transmembrane region" description="Helical" evidence="2">
    <location>
        <begin position="264"/>
        <end position="286"/>
    </location>
</feature>
<evidence type="ECO:0000313" key="6">
    <source>
        <dbReference type="Proteomes" id="UP000663877"/>
    </source>
</evidence>
<sequence length="288" mass="32470">MASSSSSSSPLEESIELNKCVSADGAITRERDINEQNNEAESDYDKIRVVRRDYNTIVLFDTCPSNEEADASPALTPLLGPTSSNASQNKEKITTTNTRSSSDRRDIRDRVSKIAEKLCEKVNKKKIFYDNYHKVELARPNLDLYLQEIYRYQTRLVVVFMCADYKRKEWCGIEARAILDLLNTVQSDRIMLLTVDGTIIDGVLRNDGRLNISNKSDDYVADGIYKRLNSLGEALPPSRSSPSPPLQPLQESILLKMILASKNILNLISPWYVVVGLLSYILGTWIGR</sequence>
<organism evidence="3 6">
    <name type="scientific">Adineta steineri</name>
    <dbReference type="NCBI Taxonomy" id="433720"/>
    <lineage>
        <taxon>Eukaryota</taxon>
        <taxon>Metazoa</taxon>
        <taxon>Spiralia</taxon>
        <taxon>Gnathifera</taxon>
        <taxon>Rotifera</taxon>
        <taxon>Eurotatoria</taxon>
        <taxon>Bdelloidea</taxon>
        <taxon>Adinetida</taxon>
        <taxon>Adinetidae</taxon>
        <taxon>Adineta</taxon>
    </lineage>
</organism>